<accession>A0ABX7P2T7</accession>
<dbReference type="EMBL" id="CP071090">
    <property type="protein sequence ID" value="QSQ24764.1"/>
    <property type="molecule type" value="Genomic_DNA"/>
</dbReference>
<name>A0ABX7P2T7_9BACT</name>
<evidence type="ECO:0000313" key="3">
    <source>
        <dbReference type="Proteomes" id="UP000662747"/>
    </source>
</evidence>
<sequence length="181" mass="21017">MNTISARRLEASDLLLRYQWLNDPSVHGQMMVSPPIGLAETQQWFSRTLLNESRRDFAFTLDGALPKEVVAMGGLTDILPRHRRAELYIFVRPGLTGRGIGSRAMVWLCEYGFSELDLHRIYLYTTERNDAARRFYARLGFQDEGTLRGHAFHQGRFIDRHVQGVLRSEWRKPREERQVPG</sequence>
<organism evidence="2 3">
    <name type="scientific">Pyxidicoccus parkwayensis</name>
    <dbReference type="NCBI Taxonomy" id="2813578"/>
    <lineage>
        <taxon>Bacteria</taxon>
        <taxon>Pseudomonadati</taxon>
        <taxon>Myxococcota</taxon>
        <taxon>Myxococcia</taxon>
        <taxon>Myxococcales</taxon>
        <taxon>Cystobacterineae</taxon>
        <taxon>Myxococcaceae</taxon>
        <taxon>Pyxidicoccus</taxon>
    </lineage>
</organism>
<gene>
    <name evidence="2" type="ORF">JY651_07420</name>
</gene>
<dbReference type="CDD" id="cd04301">
    <property type="entry name" value="NAT_SF"/>
    <property type="match status" value="1"/>
</dbReference>
<feature type="domain" description="N-acetyltransferase" evidence="1">
    <location>
        <begin position="4"/>
        <end position="175"/>
    </location>
</feature>
<reference evidence="2 3" key="1">
    <citation type="submission" date="2021-02" db="EMBL/GenBank/DDBJ databases">
        <title>De Novo genome assembly of isolated myxobacteria.</title>
        <authorList>
            <person name="Stevens D.C."/>
        </authorList>
    </citation>
    <scope>NUCLEOTIDE SEQUENCE [LARGE SCALE GENOMIC DNA]</scope>
    <source>
        <strain evidence="3">SCPEA02</strain>
    </source>
</reference>
<dbReference type="PANTHER" id="PTHR43415">
    <property type="entry name" value="SPERMIDINE N(1)-ACETYLTRANSFERASE"/>
    <property type="match status" value="1"/>
</dbReference>
<dbReference type="Pfam" id="PF13302">
    <property type="entry name" value="Acetyltransf_3"/>
    <property type="match status" value="1"/>
</dbReference>
<dbReference type="PANTHER" id="PTHR43415:SF3">
    <property type="entry name" value="GNAT-FAMILY ACETYLTRANSFERASE"/>
    <property type="match status" value="1"/>
</dbReference>
<protein>
    <submittedName>
        <fullName evidence="2">GNAT family N-acetyltransferase</fullName>
    </submittedName>
</protein>
<dbReference type="RefSeq" id="WP_206726325.1">
    <property type="nucleotide sequence ID" value="NZ_CP071090.1"/>
</dbReference>
<dbReference type="Gene3D" id="3.40.630.30">
    <property type="match status" value="1"/>
</dbReference>
<proteinExistence type="predicted"/>
<dbReference type="InterPro" id="IPR000182">
    <property type="entry name" value="GNAT_dom"/>
</dbReference>
<dbReference type="InterPro" id="IPR016181">
    <property type="entry name" value="Acyl_CoA_acyltransferase"/>
</dbReference>
<evidence type="ECO:0000313" key="2">
    <source>
        <dbReference type="EMBL" id="QSQ24764.1"/>
    </source>
</evidence>
<keyword evidence="3" id="KW-1185">Reference proteome</keyword>
<dbReference type="PROSITE" id="PS51186">
    <property type="entry name" value="GNAT"/>
    <property type="match status" value="1"/>
</dbReference>
<dbReference type="Proteomes" id="UP000662747">
    <property type="component" value="Chromosome"/>
</dbReference>
<evidence type="ECO:0000259" key="1">
    <source>
        <dbReference type="PROSITE" id="PS51186"/>
    </source>
</evidence>
<dbReference type="SUPFAM" id="SSF55729">
    <property type="entry name" value="Acyl-CoA N-acyltransferases (Nat)"/>
    <property type="match status" value="1"/>
</dbReference>